<protein>
    <recommendedName>
        <fullName evidence="3">Retrovirus-related Pol polyprotein from transposon TNT 1-94</fullName>
    </recommendedName>
</protein>
<dbReference type="InterPro" id="IPR036875">
    <property type="entry name" value="Znf_CCHC_sf"/>
</dbReference>
<dbReference type="Proteomes" id="UP000829196">
    <property type="component" value="Unassembled WGS sequence"/>
</dbReference>
<keyword evidence="2" id="KW-1185">Reference proteome</keyword>
<reference evidence="1" key="1">
    <citation type="journal article" date="2022" name="Front. Genet.">
        <title>Chromosome-Scale Assembly of the Dendrobium nobile Genome Provides Insights Into the Molecular Mechanism of the Biosynthesis of the Medicinal Active Ingredient of Dendrobium.</title>
        <authorList>
            <person name="Xu Q."/>
            <person name="Niu S.-C."/>
            <person name="Li K.-L."/>
            <person name="Zheng P.-J."/>
            <person name="Zhang X.-J."/>
            <person name="Jia Y."/>
            <person name="Liu Y."/>
            <person name="Niu Y.-X."/>
            <person name="Yu L.-H."/>
            <person name="Chen D.-F."/>
            <person name="Zhang G.-Q."/>
        </authorList>
    </citation>
    <scope>NUCLEOTIDE SEQUENCE</scope>
    <source>
        <tissue evidence="1">Leaf</tissue>
    </source>
</reference>
<dbReference type="SUPFAM" id="SSF57756">
    <property type="entry name" value="Retrovirus zinc finger-like domains"/>
    <property type="match status" value="1"/>
</dbReference>
<organism evidence="1 2">
    <name type="scientific">Dendrobium nobile</name>
    <name type="common">Orchid</name>
    <dbReference type="NCBI Taxonomy" id="94219"/>
    <lineage>
        <taxon>Eukaryota</taxon>
        <taxon>Viridiplantae</taxon>
        <taxon>Streptophyta</taxon>
        <taxon>Embryophyta</taxon>
        <taxon>Tracheophyta</taxon>
        <taxon>Spermatophyta</taxon>
        <taxon>Magnoliopsida</taxon>
        <taxon>Liliopsida</taxon>
        <taxon>Asparagales</taxon>
        <taxon>Orchidaceae</taxon>
        <taxon>Epidendroideae</taxon>
        <taxon>Malaxideae</taxon>
        <taxon>Dendrobiinae</taxon>
        <taxon>Dendrobium</taxon>
    </lineage>
</organism>
<evidence type="ECO:0008006" key="3">
    <source>
        <dbReference type="Google" id="ProtNLM"/>
    </source>
</evidence>
<dbReference type="OrthoDB" id="995288at2759"/>
<evidence type="ECO:0000313" key="1">
    <source>
        <dbReference type="EMBL" id="KAI0488790.1"/>
    </source>
</evidence>
<comment type="caution">
    <text evidence="1">The sequence shown here is derived from an EMBL/GenBank/DDBJ whole genome shotgun (WGS) entry which is preliminary data.</text>
</comment>
<proteinExistence type="predicted"/>
<name>A0A8T3A415_DENNO</name>
<dbReference type="GO" id="GO:0008270">
    <property type="term" value="F:zinc ion binding"/>
    <property type="evidence" value="ECO:0007669"/>
    <property type="project" value="InterPro"/>
</dbReference>
<sequence>MEDGKDSKKHIDELDKLILDLKNVHVSIEEEDQGIILLSFLPKSYKNIVDALLYGKQTLTMTEVMSVLVSKQLQRIKLEEKHESVGNILAARGSRNSSKRCFHFHKEGHFKRNCSDLLKRKGVRPMDGANIVGAVDV</sequence>
<dbReference type="EMBL" id="JAGYWB010000019">
    <property type="protein sequence ID" value="KAI0488790.1"/>
    <property type="molecule type" value="Genomic_DNA"/>
</dbReference>
<dbReference type="GO" id="GO:0003676">
    <property type="term" value="F:nucleic acid binding"/>
    <property type="evidence" value="ECO:0007669"/>
    <property type="project" value="InterPro"/>
</dbReference>
<dbReference type="Gene3D" id="4.10.60.10">
    <property type="entry name" value="Zinc finger, CCHC-type"/>
    <property type="match status" value="1"/>
</dbReference>
<dbReference type="AlphaFoldDB" id="A0A8T3A415"/>
<evidence type="ECO:0000313" key="2">
    <source>
        <dbReference type="Proteomes" id="UP000829196"/>
    </source>
</evidence>
<dbReference type="Pfam" id="PF14223">
    <property type="entry name" value="Retrotran_gag_2"/>
    <property type="match status" value="1"/>
</dbReference>
<gene>
    <name evidence="1" type="ORF">KFK09_028629</name>
</gene>
<accession>A0A8T3A415</accession>